<accession>A0A7M1XK52</accession>
<dbReference type="KEGG" id="trc:DYE49_02445"/>
<evidence type="ECO:0000256" key="3">
    <source>
        <dbReference type="ARBA" id="ARBA00023163"/>
    </source>
</evidence>
<protein>
    <recommendedName>
        <fullName evidence="4">Transcription termination/antitermination protein NusG</fullName>
    </recommendedName>
</protein>
<evidence type="ECO:0000256" key="2">
    <source>
        <dbReference type="ARBA" id="ARBA00023015"/>
    </source>
</evidence>
<proteinExistence type="inferred from homology"/>
<keyword evidence="2 4" id="KW-0805">Transcription regulation</keyword>
<feature type="domain" description="NusG-like N-terminal" evidence="5">
    <location>
        <begin position="3"/>
        <end position="81"/>
    </location>
</feature>
<evidence type="ECO:0000256" key="4">
    <source>
        <dbReference type="RuleBase" id="RU000538"/>
    </source>
</evidence>
<dbReference type="InterPro" id="IPR036735">
    <property type="entry name" value="NGN_dom_sf"/>
</dbReference>
<comment type="function">
    <text evidence="4">Participates in transcription elongation, termination and antitermination.</text>
</comment>
<dbReference type="PRINTS" id="PR00338">
    <property type="entry name" value="NUSGTNSCPFCT"/>
</dbReference>
<dbReference type="Gene3D" id="3.30.70.940">
    <property type="entry name" value="NusG, N-terminal domain"/>
    <property type="match status" value="1"/>
</dbReference>
<evidence type="ECO:0000313" key="6">
    <source>
        <dbReference type="EMBL" id="QOS39375.1"/>
    </source>
</evidence>
<name>A0A7M1XK52_9SPIR</name>
<dbReference type="PANTHER" id="PTHR30265:SF4">
    <property type="entry name" value="KOW MOTIF FAMILY PROTEIN, EXPRESSED"/>
    <property type="match status" value="1"/>
</dbReference>
<dbReference type="AlphaFoldDB" id="A0A7M1XK52"/>
<keyword evidence="3 4" id="KW-0804">Transcription</keyword>
<keyword evidence="1 4" id="KW-0889">Transcription antitermination</keyword>
<dbReference type="InterPro" id="IPR006645">
    <property type="entry name" value="NGN-like_dom"/>
</dbReference>
<organism evidence="6 7">
    <name type="scientific">Treponema rectale</name>
    <dbReference type="NCBI Taxonomy" id="744512"/>
    <lineage>
        <taxon>Bacteria</taxon>
        <taxon>Pseudomonadati</taxon>
        <taxon>Spirochaetota</taxon>
        <taxon>Spirochaetia</taxon>
        <taxon>Spirochaetales</taxon>
        <taxon>Treponemataceae</taxon>
        <taxon>Treponema</taxon>
    </lineage>
</organism>
<gene>
    <name evidence="6" type="ORF">DYE49_02445</name>
</gene>
<dbReference type="InterPro" id="IPR001062">
    <property type="entry name" value="Transcrpt_antiterm_NusG"/>
</dbReference>
<keyword evidence="4" id="KW-0806">Transcription termination</keyword>
<dbReference type="CDD" id="cd06091">
    <property type="entry name" value="KOW_NusG"/>
    <property type="match status" value="1"/>
</dbReference>
<reference evidence="6 7" key="1">
    <citation type="submission" date="2018-08" db="EMBL/GenBank/DDBJ databases">
        <title>The first complete genome of Treponema rectale (CHPAT), a commensal spirochete of the bovine rectum.</title>
        <authorList>
            <person name="Staton G.J."/>
            <person name="Clegg S.R."/>
            <person name="Carter S.D."/>
            <person name="Radford A.D."/>
            <person name="Darby A."/>
            <person name="Hall N."/>
            <person name="Birtles R.J."/>
            <person name="Evans N.J."/>
        </authorList>
    </citation>
    <scope>NUCLEOTIDE SEQUENCE [LARGE SCALE GENOMIC DNA]</scope>
    <source>
        <strain evidence="6 7">CHPA</strain>
    </source>
</reference>
<dbReference type="InterPro" id="IPR014722">
    <property type="entry name" value="Rib_uL2_dom2"/>
</dbReference>
<dbReference type="PANTHER" id="PTHR30265">
    <property type="entry name" value="RHO-INTERACTING TRANSCRIPTION TERMINATION FACTOR NUSG"/>
    <property type="match status" value="1"/>
</dbReference>
<dbReference type="Pfam" id="PF02357">
    <property type="entry name" value="NusG"/>
    <property type="match status" value="1"/>
</dbReference>
<dbReference type="GO" id="GO:0006354">
    <property type="term" value="P:DNA-templated transcription elongation"/>
    <property type="evidence" value="ECO:0007669"/>
    <property type="project" value="InterPro"/>
</dbReference>
<evidence type="ECO:0000256" key="1">
    <source>
        <dbReference type="ARBA" id="ARBA00022814"/>
    </source>
</evidence>
<sequence>MIFVIQIPPSKSEELIQRLKEVPFIKDAFSPLKKKKIKLRGYWETREVRLFPDYIFVECDDPKDVYQKLKDFSFFTKLLGVRDKKDKELYFIPLSEDEEAFLNHLMGKDNREVIGISKVMLLKNKQITIIDGPLYGMEGFVTKVDPHKQLVYVSLQLLGRDTTVALSVDLIKEL</sequence>
<dbReference type="SUPFAM" id="SSF50104">
    <property type="entry name" value="Translation proteins SH3-like domain"/>
    <property type="match status" value="1"/>
</dbReference>
<dbReference type="EMBL" id="CP031517">
    <property type="protein sequence ID" value="QOS39375.1"/>
    <property type="molecule type" value="Genomic_DNA"/>
</dbReference>
<comment type="similarity">
    <text evidence="4">Belongs to the NusG family.</text>
</comment>
<evidence type="ECO:0000313" key="7">
    <source>
        <dbReference type="Proteomes" id="UP000593591"/>
    </source>
</evidence>
<dbReference type="GO" id="GO:0032784">
    <property type="term" value="P:regulation of DNA-templated transcription elongation"/>
    <property type="evidence" value="ECO:0007669"/>
    <property type="project" value="InterPro"/>
</dbReference>
<dbReference type="SUPFAM" id="SSF82679">
    <property type="entry name" value="N-utilization substance G protein NusG, N-terminal domain"/>
    <property type="match status" value="1"/>
</dbReference>
<dbReference type="GO" id="GO:0006353">
    <property type="term" value="P:DNA-templated transcription termination"/>
    <property type="evidence" value="ECO:0007669"/>
    <property type="project" value="UniProtKB-KW"/>
</dbReference>
<dbReference type="InterPro" id="IPR043425">
    <property type="entry name" value="NusG-like"/>
</dbReference>
<dbReference type="GO" id="GO:0031564">
    <property type="term" value="P:transcription antitermination"/>
    <property type="evidence" value="ECO:0007669"/>
    <property type="project" value="UniProtKB-KW"/>
</dbReference>
<dbReference type="Proteomes" id="UP000593591">
    <property type="component" value="Chromosome"/>
</dbReference>
<evidence type="ECO:0000259" key="5">
    <source>
        <dbReference type="Pfam" id="PF02357"/>
    </source>
</evidence>
<dbReference type="InterPro" id="IPR008991">
    <property type="entry name" value="Translation_prot_SH3-like_sf"/>
</dbReference>
<dbReference type="Gene3D" id="2.30.30.30">
    <property type="match status" value="1"/>
</dbReference>